<keyword evidence="3 13" id="KW-1003">Cell membrane</keyword>
<name>A0A430B0I7_9ENTE</name>
<feature type="transmembrane region" description="Helical" evidence="14">
    <location>
        <begin position="51"/>
        <end position="73"/>
    </location>
</feature>
<evidence type="ECO:0000256" key="14">
    <source>
        <dbReference type="SAM" id="Phobius"/>
    </source>
</evidence>
<evidence type="ECO:0000256" key="9">
    <source>
        <dbReference type="ARBA" id="ARBA00022840"/>
    </source>
</evidence>
<comment type="subcellular location">
    <subcellularLocation>
        <location evidence="2 13">Cell membrane</location>
        <topology evidence="2 13">Multi-pass membrane protein</topology>
    </subcellularLocation>
</comment>
<dbReference type="Gene3D" id="1.20.5.1930">
    <property type="match status" value="1"/>
</dbReference>
<keyword evidence="9 13" id="KW-0067">ATP-binding</keyword>
<evidence type="ECO:0000256" key="3">
    <source>
        <dbReference type="ARBA" id="ARBA00022475"/>
    </source>
</evidence>
<dbReference type="CDD" id="cd16917">
    <property type="entry name" value="HATPase_UhpB-NarQ-NarX-like"/>
    <property type="match status" value="1"/>
</dbReference>
<evidence type="ECO:0000259" key="15">
    <source>
        <dbReference type="PROSITE" id="PS50109"/>
    </source>
</evidence>
<feature type="domain" description="Histidine kinase" evidence="15">
    <location>
        <begin position="157"/>
        <end position="352"/>
    </location>
</feature>
<dbReference type="EMBL" id="NGKC01000002">
    <property type="protein sequence ID" value="RSU13732.1"/>
    <property type="molecule type" value="Genomic_DNA"/>
</dbReference>
<keyword evidence="8 13" id="KW-0418">Kinase</keyword>
<evidence type="ECO:0000256" key="6">
    <source>
        <dbReference type="ARBA" id="ARBA00022692"/>
    </source>
</evidence>
<evidence type="ECO:0000313" key="16">
    <source>
        <dbReference type="EMBL" id="RSU13732.1"/>
    </source>
</evidence>
<keyword evidence="4" id="KW-0597">Phosphoprotein</keyword>
<dbReference type="RefSeq" id="WP_126811972.1">
    <property type="nucleotide sequence ID" value="NZ_NGKC01000002.1"/>
</dbReference>
<dbReference type="GO" id="GO:0046983">
    <property type="term" value="F:protein dimerization activity"/>
    <property type="evidence" value="ECO:0007669"/>
    <property type="project" value="InterPro"/>
</dbReference>
<evidence type="ECO:0000256" key="12">
    <source>
        <dbReference type="ARBA" id="ARBA00023136"/>
    </source>
</evidence>
<comment type="catalytic activity">
    <reaction evidence="1 13">
        <text>ATP + protein L-histidine = ADP + protein N-phospho-L-histidine.</text>
        <dbReference type="EC" id="2.7.13.3"/>
    </reaction>
</comment>
<evidence type="ECO:0000256" key="11">
    <source>
        <dbReference type="ARBA" id="ARBA00023012"/>
    </source>
</evidence>
<dbReference type="InterPro" id="IPR017202">
    <property type="entry name" value="LiaS/VraS"/>
</dbReference>
<dbReference type="InterPro" id="IPR050482">
    <property type="entry name" value="Sensor_HK_TwoCompSys"/>
</dbReference>
<dbReference type="Pfam" id="PF07730">
    <property type="entry name" value="HisKA_3"/>
    <property type="match status" value="1"/>
</dbReference>
<dbReference type="SMART" id="SM00387">
    <property type="entry name" value="HATPase_c"/>
    <property type="match status" value="1"/>
</dbReference>
<dbReference type="PROSITE" id="PS50109">
    <property type="entry name" value="HIS_KIN"/>
    <property type="match status" value="1"/>
</dbReference>
<dbReference type="GO" id="GO:0005524">
    <property type="term" value="F:ATP binding"/>
    <property type="evidence" value="ECO:0007669"/>
    <property type="project" value="UniProtKB-UniRule"/>
</dbReference>
<dbReference type="Gene3D" id="3.30.565.10">
    <property type="entry name" value="Histidine kinase-like ATPase, C-terminal domain"/>
    <property type="match status" value="1"/>
</dbReference>
<keyword evidence="6 14" id="KW-0812">Transmembrane</keyword>
<evidence type="ECO:0000313" key="17">
    <source>
        <dbReference type="Proteomes" id="UP000286773"/>
    </source>
</evidence>
<dbReference type="AlphaFoldDB" id="A0A430B0I7"/>
<organism evidence="16 17">
    <name type="scientific">Vagococcus acidifermentans</name>
    <dbReference type="NCBI Taxonomy" id="564710"/>
    <lineage>
        <taxon>Bacteria</taxon>
        <taxon>Bacillati</taxon>
        <taxon>Bacillota</taxon>
        <taxon>Bacilli</taxon>
        <taxon>Lactobacillales</taxon>
        <taxon>Enterococcaceae</taxon>
        <taxon>Vagococcus</taxon>
    </lineage>
</organism>
<dbReference type="InterPro" id="IPR036890">
    <property type="entry name" value="HATPase_C_sf"/>
</dbReference>
<dbReference type="Proteomes" id="UP000286773">
    <property type="component" value="Unassembled WGS sequence"/>
</dbReference>
<dbReference type="PANTHER" id="PTHR24421:SF37">
    <property type="entry name" value="SENSOR HISTIDINE KINASE NARS"/>
    <property type="match status" value="1"/>
</dbReference>
<gene>
    <name evidence="16" type="ORF">CBF27_02195</name>
</gene>
<evidence type="ECO:0000256" key="13">
    <source>
        <dbReference type="PIRNR" id="PIRNR037431"/>
    </source>
</evidence>
<dbReference type="Pfam" id="PF02518">
    <property type="entry name" value="HATPase_c"/>
    <property type="match status" value="1"/>
</dbReference>
<accession>A0A430B0I7</accession>
<dbReference type="PANTHER" id="PTHR24421">
    <property type="entry name" value="NITRATE/NITRITE SENSOR PROTEIN NARX-RELATED"/>
    <property type="match status" value="1"/>
</dbReference>
<dbReference type="GO" id="GO:0005886">
    <property type="term" value="C:plasma membrane"/>
    <property type="evidence" value="ECO:0007669"/>
    <property type="project" value="UniProtKB-SubCell"/>
</dbReference>
<keyword evidence="10 14" id="KW-1133">Transmembrane helix</keyword>
<dbReference type="EC" id="2.7.13.3" evidence="13"/>
<reference evidence="16 17" key="1">
    <citation type="submission" date="2017-05" db="EMBL/GenBank/DDBJ databases">
        <title>Vagococcus spp. assemblies.</title>
        <authorList>
            <person name="Gulvik C.A."/>
        </authorList>
    </citation>
    <scope>NUCLEOTIDE SEQUENCE [LARGE SCALE GENOMIC DNA]</scope>
    <source>
        <strain evidence="16 17">LMG 24798</strain>
    </source>
</reference>
<evidence type="ECO:0000256" key="5">
    <source>
        <dbReference type="ARBA" id="ARBA00022679"/>
    </source>
</evidence>
<dbReference type="InterPro" id="IPR003594">
    <property type="entry name" value="HATPase_dom"/>
</dbReference>
<dbReference type="InterPro" id="IPR005467">
    <property type="entry name" value="His_kinase_dom"/>
</dbReference>
<evidence type="ECO:0000256" key="4">
    <source>
        <dbReference type="ARBA" id="ARBA00022553"/>
    </source>
</evidence>
<sequence>MMNRNQWLMFLYTFLLTFLVLIVTLYSYFYAKHQKKWLMELFTTKMVMVPIIVYVLLIAVVVSGMVMLIMYFVRRQTYGRIEEKLQLLVSGNYDSPLLERQYFNDTDNEYLMQIEQAITDIRVKMTSMSKDLQYYSKQPQMVDGESKEDILQAERHRLARELHDSVSQQLFAATMMLSALNEAAEDSDIPEPLRKQLEMVGSIINTSQSEMRALLLHLRPINLEGKSLKQGIKQLLVELQSKINIKLIWDIEDVHLESGIEDHLFRIVQELLSNALRHAKASTLEVYLNRVENIVLLRVVDDGIGFDMTQKKVGSYGLNNIGERVTGMGGTHRIVSFEGQGTSVEIKVPVIGENGEND</sequence>
<keyword evidence="17" id="KW-1185">Reference proteome</keyword>
<keyword evidence="12 13" id="KW-0472">Membrane</keyword>
<comment type="caution">
    <text evidence="16">The sequence shown here is derived from an EMBL/GenBank/DDBJ whole genome shotgun (WGS) entry which is preliminary data.</text>
</comment>
<protein>
    <recommendedName>
        <fullName evidence="13">Sensor histidine kinase</fullName>
        <ecNumber evidence="13">2.7.13.3</ecNumber>
    </recommendedName>
</protein>
<dbReference type="OrthoDB" id="9795828at2"/>
<evidence type="ECO:0000256" key="8">
    <source>
        <dbReference type="ARBA" id="ARBA00022777"/>
    </source>
</evidence>
<evidence type="ECO:0000256" key="1">
    <source>
        <dbReference type="ARBA" id="ARBA00000085"/>
    </source>
</evidence>
<evidence type="ECO:0000256" key="7">
    <source>
        <dbReference type="ARBA" id="ARBA00022741"/>
    </source>
</evidence>
<dbReference type="PIRSF" id="PIRSF037431">
    <property type="entry name" value="STHK_LiaS"/>
    <property type="match status" value="1"/>
</dbReference>
<evidence type="ECO:0000256" key="10">
    <source>
        <dbReference type="ARBA" id="ARBA00022989"/>
    </source>
</evidence>
<dbReference type="InterPro" id="IPR011712">
    <property type="entry name" value="Sig_transdc_His_kin_sub3_dim/P"/>
</dbReference>
<dbReference type="GO" id="GO:0000155">
    <property type="term" value="F:phosphorelay sensor kinase activity"/>
    <property type="evidence" value="ECO:0007669"/>
    <property type="project" value="UniProtKB-UniRule"/>
</dbReference>
<keyword evidence="7 13" id="KW-0547">Nucleotide-binding</keyword>
<feature type="transmembrane region" description="Helical" evidence="14">
    <location>
        <begin position="7"/>
        <end position="31"/>
    </location>
</feature>
<keyword evidence="11 13" id="KW-0902">Two-component regulatory system</keyword>
<keyword evidence="5 13" id="KW-0808">Transferase</keyword>
<dbReference type="SUPFAM" id="SSF55874">
    <property type="entry name" value="ATPase domain of HSP90 chaperone/DNA topoisomerase II/histidine kinase"/>
    <property type="match status" value="1"/>
</dbReference>
<evidence type="ECO:0000256" key="2">
    <source>
        <dbReference type="ARBA" id="ARBA00004651"/>
    </source>
</evidence>
<proteinExistence type="predicted"/>